<proteinExistence type="predicted"/>
<dbReference type="AlphaFoldDB" id="A0AAV2QLG8"/>
<protein>
    <submittedName>
        <fullName evidence="1">Uncharacterized protein</fullName>
    </submittedName>
</protein>
<dbReference type="EMBL" id="CAXKWB010007127">
    <property type="protein sequence ID" value="CAL4085719.1"/>
    <property type="molecule type" value="Genomic_DNA"/>
</dbReference>
<organism evidence="1 2">
    <name type="scientific">Meganyctiphanes norvegica</name>
    <name type="common">Northern krill</name>
    <name type="synonym">Thysanopoda norvegica</name>
    <dbReference type="NCBI Taxonomy" id="48144"/>
    <lineage>
        <taxon>Eukaryota</taxon>
        <taxon>Metazoa</taxon>
        <taxon>Ecdysozoa</taxon>
        <taxon>Arthropoda</taxon>
        <taxon>Crustacea</taxon>
        <taxon>Multicrustacea</taxon>
        <taxon>Malacostraca</taxon>
        <taxon>Eumalacostraca</taxon>
        <taxon>Eucarida</taxon>
        <taxon>Euphausiacea</taxon>
        <taxon>Euphausiidae</taxon>
        <taxon>Meganyctiphanes</taxon>
    </lineage>
</organism>
<comment type="caution">
    <text evidence="1">The sequence shown here is derived from an EMBL/GenBank/DDBJ whole genome shotgun (WGS) entry which is preliminary data.</text>
</comment>
<gene>
    <name evidence="1" type="ORF">MNOR_LOCUS12793</name>
</gene>
<evidence type="ECO:0000313" key="1">
    <source>
        <dbReference type="EMBL" id="CAL4085719.1"/>
    </source>
</evidence>
<dbReference type="Proteomes" id="UP001497623">
    <property type="component" value="Unassembled WGS sequence"/>
</dbReference>
<accession>A0AAV2QLG8</accession>
<feature type="non-terminal residue" evidence="1">
    <location>
        <position position="100"/>
    </location>
</feature>
<name>A0AAV2QLG8_MEGNR</name>
<reference evidence="1 2" key="1">
    <citation type="submission" date="2024-05" db="EMBL/GenBank/DDBJ databases">
        <authorList>
            <person name="Wallberg A."/>
        </authorList>
    </citation>
    <scope>NUCLEOTIDE SEQUENCE [LARGE SCALE GENOMIC DNA]</scope>
</reference>
<evidence type="ECO:0000313" key="2">
    <source>
        <dbReference type="Proteomes" id="UP001497623"/>
    </source>
</evidence>
<sequence length="100" mass="11443">MQHIFIVYIQALKTIVMKSSYATCITPRISLSFALKASVRLRSLTHASIKLSSPIRRVCGAYFDIKSETNCGLNRKPIVWMVHQHHMLFVNNLEILKIVT</sequence>
<keyword evidence="2" id="KW-1185">Reference proteome</keyword>